<evidence type="ECO:0000313" key="3">
    <source>
        <dbReference type="EMBL" id="PKI38328.1"/>
    </source>
</evidence>
<proteinExistence type="predicted"/>
<evidence type="ECO:0000259" key="2">
    <source>
        <dbReference type="Pfam" id="PF03732"/>
    </source>
</evidence>
<dbReference type="EMBL" id="PGOL01004134">
    <property type="protein sequence ID" value="PKI38328.1"/>
    <property type="molecule type" value="Genomic_DNA"/>
</dbReference>
<gene>
    <name evidence="3" type="ORF">CRG98_041286</name>
</gene>
<keyword evidence="4" id="KW-1185">Reference proteome</keyword>
<feature type="region of interest" description="Disordered" evidence="1">
    <location>
        <begin position="117"/>
        <end position="155"/>
    </location>
</feature>
<dbReference type="PANTHER" id="PTHR35046">
    <property type="entry name" value="ZINC KNUCKLE (CCHC-TYPE) FAMILY PROTEIN"/>
    <property type="match status" value="1"/>
</dbReference>
<feature type="domain" description="Retrotransposon gag" evidence="2">
    <location>
        <begin position="1"/>
        <end position="64"/>
    </location>
</feature>
<reference evidence="3 4" key="1">
    <citation type="submission" date="2017-11" db="EMBL/GenBank/DDBJ databases">
        <title>De-novo sequencing of pomegranate (Punica granatum L.) genome.</title>
        <authorList>
            <person name="Akparov Z."/>
            <person name="Amiraslanov A."/>
            <person name="Hajiyeva S."/>
            <person name="Abbasov M."/>
            <person name="Kaur K."/>
            <person name="Hamwieh A."/>
            <person name="Solovyev V."/>
            <person name="Salamov A."/>
            <person name="Braich B."/>
            <person name="Kosarev P."/>
            <person name="Mahmoud A."/>
            <person name="Hajiyev E."/>
            <person name="Babayeva S."/>
            <person name="Izzatullayeva V."/>
            <person name="Mammadov A."/>
            <person name="Mammadov A."/>
            <person name="Sharifova S."/>
            <person name="Ojaghi J."/>
            <person name="Eynullazada K."/>
            <person name="Bayramov B."/>
            <person name="Abdulazimova A."/>
            <person name="Shahmuradov I."/>
        </authorList>
    </citation>
    <scope>NUCLEOTIDE SEQUENCE [LARGE SCALE GENOMIC DNA]</scope>
    <source>
        <strain evidence="4">cv. AG2017</strain>
        <tissue evidence="3">Leaf</tissue>
    </source>
</reference>
<dbReference type="Pfam" id="PF03732">
    <property type="entry name" value="Retrotrans_gag"/>
    <property type="match status" value="1"/>
</dbReference>
<organism evidence="3 4">
    <name type="scientific">Punica granatum</name>
    <name type="common">Pomegranate</name>
    <dbReference type="NCBI Taxonomy" id="22663"/>
    <lineage>
        <taxon>Eukaryota</taxon>
        <taxon>Viridiplantae</taxon>
        <taxon>Streptophyta</taxon>
        <taxon>Embryophyta</taxon>
        <taxon>Tracheophyta</taxon>
        <taxon>Spermatophyta</taxon>
        <taxon>Magnoliopsida</taxon>
        <taxon>eudicotyledons</taxon>
        <taxon>Gunneridae</taxon>
        <taxon>Pentapetalae</taxon>
        <taxon>rosids</taxon>
        <taxon>malvids</taxon>
        <taxon>Myrtales</taxon>
        <taxon>Lythraceae</taxon>
        <taxon>Punica</taxon>
    </lineage>
</organism>
<accession>A0A2I0I2X7</accession>
<protein>
    <recommendedName>
        <fullName evidence="2">Retrotransposon gag domain-containing protein</fullName>
    </recommendedName>
</protein>
<sequence>MKRLMHRRFMHEYYKQQLYLQLQSIRQCSMSVEDYVKEFKLLTMGCELHESRETTIAHFLGGLNKGITDMIERQPFVYLEDVIKLAIKVRRQQKHGQLTTLRGFNMKPVIVGFTPQGSASRWNEPQKEVEGSLKSQTKSTKVKEQEVDPQSPVHEVEEAVEDVCGVTSKEKVEYADEDEKLKAQQVVSSESKLEEQRECLENIPKGKTSTLAAGKPYRSPLECQIHAAREAAEDQNCQVTARERR</sequence>
<dbReference type="Proteomes" id="UP000233551">
    <property type="component" value="Unassembled WGS sequence"/>
</dbReference>
<name>A0A2I0I2X7_PUNGR</name>
<dbReference type="AlphaFoldDB" id="A0A2I0I2X7"/>
<dbReference type="PANTHER" id="PTHR35046:SF9">
    <property type="entry name" value="RNA-DIRECTED DNA POLYMERASE"/>
    <property type="match status" value="1"/>
</dbReference>
<evidence type="ECO:0000313" key="4">
    <source>
        <dbReference type="Proteomes" id="UP000233551"/>
    </source>
</evidence>
<comment type="caution">
    <text evidence="3">The sequence shown here is derived from an EMBL/GenBank/DDBJ whole genome shotgun (WGS) entry which is preliminary data.</text>
</comment>
<evidence type="ECO:0000256" key="1">
    <source>
        <dbReference type="SAM" id="MobiDB-lite"/>
    </source>
</evidence>
<dbReference type="InterPro" id="IPR005162">
    <property type="entry name" value="Retrotrans_gag_dom"/>
</dbReference>